<dbReference type="PANTHER" id="PTHR10050:SF46">
    <property type="entry name" value="PROTEIN O-MANNOSYL-TRANSFERASE 2"/>
    <property type="match status" value="1"/>
</dbReference>
<feature type="transmembrane region" description="Helical" evidence="1">
    <location>
        <begin position="184"/>
        <end position="205"/>
    </location>
</feature>
<evidence type="ECO:0000313" key="5">
    <source>
        <dbReference type="EMBL" id="NNG35785.1"/>
    </source>
</evidence>
<feature type="transmembrane region" description="Helical" evidence="1">
    <location>
        <begin position="467"/>
        <end position="488"/>
    </location>
</feature>
<accession>A0A849A5I5</accession>
<dbReference type="RefSeq" id="WP_171199486.1">
    <property type="nucleotide sequence ID" value="NZ_JABEND010000004.1"/>
</dbReference>
<dbReference type="GO" id="GO:0004169">
    <property type="term" value="F:dolichyl-phosphate-mannose-protein mannosyltransferase activity"/>
    <property type="evidence" value="ECO:0007669"/>
    <property type="project" value="UniProtKB-UniRule"/>
</dbReference>
<dbReference type="InterPro" id="IPR038731">
    <property type="entry name" value="RgtA/B/C-like"/>
</dbReference>
<keyword evidence="1" id="KW-1133">Transmembrane helix</keyword>
<comment type="similarity">
    <text evidence="1">Belongs to the glycosyltransferase 39 family.</text>
</comment>
<feature type="transmembrane region" description="Helical" evidence="1">
    <location>
        <begin position="495"/>
        <end position="514"/>
    </location>
</feature>
<keyword evidence="1" id="KW-0472">Membrane</keyword>
<organism evidence="5 6">
    <name type="scientific">Nakamurella aerolata</name>
    <dbReference type="NCBI Taxonomy" id="1656892"/>
    <lineage>
        <taxon>Bacteria</taxon>
        <taxon>Bacillati</taxon>
        <taxon>Actinomycetota</taxon>
        <taxon>Actinomycetes</taxon>
        <taxon>Nakamurellales</taxon>
        <taxon>Nakamurellaceae</taxon>
        <taxon>Nakamurella</taxon>
    </lineage>
</organism>
<feature type="transmembrane region" description="Helical" evidence="1">
    <location>
        <begin position="346"/>
        <end position="365"/>
    </location>
</feature>
<keyword evidence="1" id="KW-1003">Cell membrane</keyword>
<dbReference type="Proteomes" id="UP000562984">
    <property type="component" value="Unassembled WGS sequence"/>
</dbReference>
<name>A0A849A5I5_9ACTN</name>
<feature type="transmembrane region" description="Helical" evidence="1">
    <location>
        <begin position="520"/>
        <end position="543"/>
    </location>
</feature>
<dbReference type="EMBL" id="JABEND010000004">
    <property type="protein sequence ID" value="NNG35785.1"/>
    <property type="molecule type" value="Genomic_DNA"/>
</dbReference>
<feature type="transmembrane region" description="Helical" evidence="1">
    <location>
        <begin position="212"/>
        <end position="232"/>
    </location>
</feature>
<feature type="region of interest" description="Disordered" evidence="2">
    <location>
        <begin position="1"/>
        <end position="96"/>
    </location>
</feature>
<dbReference type="PANTHER" id="PTHR10050">
    <property type="entry name" value="DOLICHYL-PHOSPHATE-MANNOSE--PROTEIN MANNOSYLTRANSFERASE"/>
    <property type="match status" value="1"/>
</dbReference>
<dbReference type="InterPro" id="IPR032421">
    <property type="entry name" value="PMT_4TMC"/>
</dbReference>
<keyword evidence="6" id="KW-1185">Reference proteome</keyword>
<feature type="transmembrane region" description="Helical" evidence="1">
    <location>
        <begin position="555"/>
        <end position="576"/>
    </location>
</feature>
<feature type="transmembrane region" description="Helical" evidence="1">
    <location>
        <begin position="103"/>
        <end position="122"/>
    </location>
</feature>
<dbReference type="InterPro" id="IPR027005">
    <property type="entry name" value="PMT-like"/>
</dbReference>
<dbReference type="GO" id="GO:0005886">
    <property type="term" value="C:plasma membrane"/>
    <property type="evidence" value="ECO:0007669"/>
    <property type="project" value="UniProtKB-SubCell"/>
</dbReference>
<evidence type="ECO:0000256" key="1">
    <source>
        <dbReference type="RuleBase" id="RU367007"/>
    </source>
</evidence>
<feature type="domain" description="Protein O-mannosyl-transferase C-terminal four TM" evidence="4">
    <location>
        <begin position="397"/>
        <end position="598"/>
    </location>
</feature>
<dbReference type="AlphaFoldDB" id="A0A849A5I5"/>
<dbReference type="UniPathway" id="UPA00378"/>
<reference evidence="5 6" key="1">
    <citation type="submission" date="2020-05" db="EMBL/GenBank/DDBJ databases">
        <title>Nakamurella sp. DB0629 isolated from air conditioner.</title>
        <authorList>
            <person name="Kim D.H."/>
            <person name="Kim D.-U."/>
        </authorList>
    </citation>
    <scope>NUCLEOTIDE SEQUENCE [LARGE SCALE GENOMIC DNA]</scope>
    <source>
        <strain evidence="5 6">DB0629</strain>
    </source>
</reference>
<keyword evidence="1" id="KW-0328">Glycosyltransferase</keyword>
<keyword evidence="1" id="KW-0812">Transmembrane</keyword>
<gene>
    <name evidence="5" type="ORF">HKD39_08695</name>
</gene>
<evidence type="ECO:0000259" key="4">
    <source>
        <dbReference type="Pfam" id="PF16192"/>
    </source>
</evidence>
<comment type="pathway">
    <text evidence="1">Protein modification; protein glycosylation.</text>
</comment>
<dbReference type="EC" id="2.4.1.-" evidence="1"/>
<dbReference type="Pfam" id="PF13231">
    <property type="entry name" value="PMT_2"/>
    <property type="match status" value="1"/>
</dbReference>
<feature type="compositionally biased region" description="Basic residues" evidence="2">
    <location>
        <begin position="84"/>
        <end position="93"/>
    </location>
</feature>
<protein>
    <recommendedName>
        <fullName evidence="1">Polyprenol-phosphate-mannose--protein mannosyltransferase</fullName>
        <ecNumber evidence="1">2.4.1.-</ecNumber>
    </recommendedName>
</protein>
<sequence>MRPHRPDEPTAADLGERTPGTVAVLDPNEHADTKTGPSAPTALTEPAGPDDLTLRGPSAGATEPADERADDADVVPIGAVPPARKPRPPRRRLLPAEPPADRLRGWLVTLVLAAIGGVIRFWDIGMATDRGTPIFDEKYYAINAAEMVRLGGIEENYGYGLVVHPPLGKQLIALSEWMFGYNPFGWRFASAIAGIICIILIIRVARRLTGSTLLGGIAGVLLICDGVSHVMARTALLDVFQEMFVLGAFATLLCDRAQVRKRLAAAAAGLGGAPGADTPWGIKLGFRWWRFATGVLLGCATAVKWSGIYWIAFFGVLSVIWDILARREFGVRRPLLGMLRRDALPSLWSYVVIGLGTYVASWWAWFASESAWARHVYAADSLDWHGQNGLKAIGGLFHNSFWQWTWNMLSFHSTLLTPGAPGAGNSDPGARHPWESKPWVWPMSLRPVLYYVQDNGSQCQGDCQARIFLAGTPAMWFIALPILGWALWKMIGRLDWRYAAVVVAYAAGYVPWFTNLDRQMYFFYATALAPFLILGIVLVLGDILGSRRLGTERRLLAYGIVAAYVGIVVANFIWMYPILNGYLITNARLTAEIIIPSWG</sequence>
<keyword evidence="1 5" id="KW-0808">Transferase</keyword>
<evidence type="ECO:0000256" key="2">
    <source>
        <dbReference type="SAM" id="MobiDB-lite"/>
    </source>
</evidence>
<comment type="function">
    <text evidence="1">Protein O-mannosyltransferase that catalyzes the transfer of a single mannose residue from a polyprenol phospho-mannosyl lipidic donor to the hydroxyl group of selected serine and threonine residues in acceptor proteins.</text>
</comment>
<proteinExistence type="inferred from homology"/>
<feature type="transmembrane region" description="Helical" evidence="1">
    <location>
        <begin position="307"/>
        <end position="325"/>
    </location>
</feature>
<dbReference type="Pfam" id="PF16192">
    <property type="entry name" value="PMT_4TMC"/>
    <property type="match status" value="1"/>
</dbReference>
<evidence type="ECO:0000259" key="3">
    <source>
        <dbReference type="Pfam" id="PF13231"/>
    </source>
</evidence>
<comment type="caution">
    <text evidence="5">The sequence shown here is derived from an EMBL/GenBank/DDBJ whole genome shotgun (WGS) entry which is preliminary data.</text>
</comment>
<feature type="domain" description="Glycosyltransferase RgtA/B/C/D-like" evidence="3">
    <location>
        <begin position="164"/>
        <end position="253"/>
    </location>
</feature>
<evidence type="ECO:0000313" key="6">
    <source>
        <dbReference type="Proteomes" id="UP000562984"/>
    </source>
</evidence>
<comment type="subcellular location">
    <subcellularLocation>
        <location evidence="1">Cell membrane</location>
    </subcellularLocation>
</comment>